<keyword evidence="3" id="KW-1185">Reference proteome</keyword>
<evidence type="ECO:0008006" key="4">
    <source>
        <dbReference type="Google" id="ProtNLM"/>
    </source>
</evidence>
<dbReference type="PANTHER" id="PTHR24192">
    <property type="entry name" value="ANKYRIN REPEAT DOMAIN 40"/>
    <property type="match status" value="1"/>
</dbReference>
<dbReference type="SUPFAM" id="SSF48403">
    <property type="entry name" value="Ankyrin repeat"/>
    <property type="match status" value="1"/>
</dbReference>
<dbReference type="SMART" id="SM00248">
    <property type="entry name" value="ANK"/>
    <property type="match status" value="1"/>
</dbReference>
<feature type="repeat" description="ANK" evidence="1">
    <location>
        <begin position="38"/>
        <end position="70"/>
    </location>
</feature>
<protein>
    <recommendedName>
        <fullName evidence="4">Ankyrin repeat domain-containing protein</fullName>
    </recommendedName>
</protein>
<dbReference type="Gene3D" id="1.25.40.20">
    <property type="entry name" value="Ankyrin repeat-containing domain"/>
    <property type="match status" value="1"/>
</dbReference>
<dbReference type="OrthoDB" id="539213at2759"/>
<keyword evidence="1" id="KW-0040">ANK repeat</keyword>
<dbReference type="EMBL" id="JANBQF010000124">
    <property type="protein sequence ID" value="KAJ2004982.1"/>
    <property type="molecule type" value="Genomic_DNA"/>
</dbReference>
<accession>A0A9W8EJR6</accession>
<organism evidence="2 3">
    <name type="scientific">Coemansia thaxteri</name>
    <dbReference type="NCBI Taxonomy" id="2663907"/>
    <lineage>
        <taxon>Eukaryota</taxon>
        <taxon>Fungi</taxon>
        <taxon>Fungi incertae sedis</taxon>
        <taxon>Zoopagomycota</taxon>
        <taxon>Kickxellomycotina</taxon>
        <taxon>Kickxellomycetes</taxon>
        <taxon>Kickxellales</taxon>
        <taxon>Kickxellaceae</taxon>
        <taxon>Coemansia</taxon>
    </lineage>
</organism>
<dbReference type="InterPro" id="IPR002110">
    <property type="entry name" value="Ankyrin_rpt"/>
</dbReference>
<proteinExistence type="predicted"/>
<dbReference type="PANTHER" id="PTHR24192:SF3">
    <property type="entry name" value="ANKYRIN REPEAT DOMAIN 40"/>
    <property type="match status" value="1"/>
</dbReference>
<comment type="caution">
    <text evidence="2">The sequence shown here is derived from an EMBL/GenBank/DDBJ whole genome shotgun (WGS) entry which is preliminary data.</text>
</comment>
<reference evidence="2" key="1">
    <citation type="submission" date="2022-07" db="EMBL/GenBank/DDBJ databases">
        <title>Phylogenomic reconstructions and comparative analyses of Kickxellomycotina fungi.</title>
        <authorList>
            <person name="Reynolds N.K."/>
            <person name="Stajich J.E."/>
            <person name="Barry K."/>
            <person name="Grigoriev I.V."/>
            <person name="Crous P."/>
            <person name="Smith M.E."/>
        </authorList>
    </citation>
    <scope>NUCLEOTIDE SEQUENCE</scope>
    <source>
        <strain evidence="2">IMI 214461</strain>
    </source>
</reference>
<gene>
    <name evidence="2" type="ORF">H4R26_002199</name>
</gene>
<dbReference type="PROSITE" id="PS50297">
    <property type="entry name" value="ANK_REP_REGION"/>
    <property type="match status" value="1"/>
</dbReference>
<dbReference type="Proteomes" id="UP001150907">
    <property type="component" value="Unassembled WGS sequence"/>
</dbReference>
<dbReference type="AlphaFoldDB" id="A0A9W8EJR6"/>
<evidence type="ECO:0000313" key="3">
    <source>
        <dbReference type="Proteomes" id="UP001150907"/>
    </source>
</evidence>
<name>A0A9W8EJR6_9FUNG</name>
<evidence type="ECO:0000313" key="2">
    <source>
        <dbReference type="EMBL" id="KAJ2004982.1"/>
    </source>
</evidence>
<dbReference type="InterPro" id="IPR039195">
    <property type="entry name" value="ANKRD40"/>
</dbReference>
<sequence length="285" mass="30430">MIDERDENFREMAALGNIKAVRAYIRSGVDTDGQNKMNGWTALHWACARGQADTVETLLRAGASTSIRNNKGHSALDVCKSESIRALFSSYVRNGESIGSDEEVSAQGDRTAAISAGLDGSFVPNYLANPDLMKTWGMPEDLLPPTVQGDSGYTQKLRFEASVGGSSSRQKQPILQANIPLSSAPAVYALAAASNERELLVYREKVDETSLLGSVFASNDGQTVAELGSVIRDELDGVPGSFVIARYNGKQTVPLSAKQESFTVGRVFRGAEDAVVVVKPAAPKA</sequence>
<dbReference type="InterPro" id="IPR036770">
    <property type="entry name" value="Ankyrin_rpt-contain_sf"/>
</dbReference>
<dbReference type="Pfam" id="PF12796">
    <property type="entry name" value="Ank_2"/>
    <property type="match status" value="1"/>
</dbReference>
<dbReference type="PROSITE" id="PS50088">
    <property type="entry name" value="ANK_REPEAT"/>
    <property type="match status" value="1"/>
</dbReference>
<evidence type="ECO:0000256" key="1">
    <source>
        <dbReference type="PROSITE-ProRule" id="PRU00023"/>
    </source>
</evidence>